<dbReference type="EMBL" id="JANGBO010000001">
    <property type="protein sequence ID" value="MCQ5060299.1"/>
    <property type="molecule type" value="Genomic_DNA"/>
</dbReference>
<dbReference type="Gene3D" id="2.40.40.10">
    <property type="entry name" value="RlpA-like domain"/>
    <property type="match status" value="1"/>
</dbReference>
<accession>A0AAP2UF70</accession>
<dbReference type="InterPro" id="IPR010611">
    <property type="entry name" value="3D_dom"/>
</dbReference>
<protein>
    <submittedName>
        <fullName evidence="2">3D domain-containing protein</fullName>
    </submittedName>
</protein>
<evidence type="ECO:0000313" key="2">
    <source>
        <dbReference type="EMBL" id="MCQ5060299.1"/>
    </source>
</evidence>
<dbReference type="GO" id="GO:0009254">
    <property type="term" value="P:peptidoglycan turnover"/>
    <property type="evidence" value="ECO:0007669"/>
    <property type="project" value="InterPro"/>
</dbReference>
<dbReference type="SUPFAM" id="SSF50685">
    <property type="entry name" value="Barwin-like endoglucanases"/>
    <property type="match status" value="1"/>
</dbReference>
<dbReference type="Proteomes" id="UP001204814">
    <property type="component" value="Unassembled WGS sequence"/>
</dbReference>
<evidence type="ECO:0000259" key="1">
    <source>
        <dbReference type="Pfam" id="PF06725"/>
    </source>
</evidence>
<dbReference type="Pfam" id="PF06725">
    <property type="entry name" value="3D"/>
    <property type="match status" value="1"/>
</dbReference>
<dbReference type="RefSeq" id="WP_199589573.1">
    <property type="nucleotide sequence ID" value="NZ_JAJDKX010000003.1"/>
</dbReference>
<reference evidence="2" key="1">
    <citation type="submission" date="2022-06" db="EMBL/GenBank/DDBJ databases">
        <title>Isolation of gut microbiota from human fecal samples.</title>
        <authorList>
            <person name="Pamer E.G."/>
            <person name="Barat B."/>
            <person name="Waligurski E."/>
            <person name="Medina S."/>
            <person name="Paddock L."/>
            <person name="Mostad J."/>
        </authorList>
    </citation>
    <scope>NUCLEOTIDE SEQUENCE</scope>
    <source>
        <strain evidence="2">DFI.6.24</strain>
    </source>
</reference>
<sequence length="72" mass="7977">MTSTGVKAQVNHTIAVDPEIIPYGSKVMIDGQIYVAEDCGGAIKNNVIDVWVENQSNSFGVKYTEIYIKREK</sequence>
<dbReference type="InterPro" id="IPR059180">
    <property type="entry name" value="3D_YorM"/>
</dbReference>
<comment type="caution">
    <text evidence="2">The sequence shown here is derived from an EMBL/GenBank/DDBJ whole genome shotgun (WGS) entry which is preliminary data.</text>
</comment>
<dbReference type="GO" id="GO:0004553">
    <property type="term" value="F:hydrolase activity, hydrolyzing O-glycosyl compounds"/>
    <property type="evidence" value="ECO:0007669"/>
    <property type="project" value="InterPro"/>
</dbReference>
<organism evidence="2 3">
    <name type="scientific">Faecalibacillus intestinalis</name>
    <dbReference type="NCBI Taxonomy" id="1982626"/>
    <lineage>
        <taxon>Bacteria</taxon>
        <taxon>Bacillati</taxon>
        <taxon>Bacillota</taxon>
        <taxon>Erysipelotrichia</taxon>
        <taxon>Erysipelotrichales</taxon>
        <taxon>Coprobacillaceae</taxon>
        <taxon>Faecalibacillus</taxon>
    </lineage>
</organism>
<dbReference type="InterPro" id="IPR036908">
    <property type="entry name" value="RlpA-like_sf"/>
</dbReference>
<gene>
    <name evidence="2" type="ORF">NE542_00385</name>
</gene>
<name>A0AAP2UF70_9FIRM</name>
<dbReference type="CDD" id="cd14667">
    <property type="entry name" value="3D_containing_proteins"/>
    <property type="match status" value="1"/>
</dbReference>
<feature type="domain" description="3D" evidence="1">
    <location>
        <begin position="13"/>
        <end position="57"/>
    </location>
</feature>
<evidence type="ECO:0000313" key="3">
    <source>
        <dbReference type="Proteomes" id="UP001204814"/>
    </source>
</evidence>
<proteinExistence type="predicted"/>
<dbReference type="GO" id="GO:0019867">
    <property type="term" value="C:outer membrane"/>
    <property type="evidence" value="ECO:0007669"/>
    <property type="project" value="InterPro"/>
</dbReference>
<dbReference type="AlphaFoldDB" id="A0AAP2UF70"/>